<gene>
    <name evidence="12" type="ORF">GBAR_LOCUS44</name>
</gene>
<feature type="domain" description="Peptidase M20 dimerisation" evidence="11">
    <location>
        <begin position="248"/>
        <end position="378"/>
    </location>
</feature>
<dbReference type="PROSITE" id="PS00758">
    <property type="entry name" value="ARGE_DAPE_CPG2_1"/>
    <property type="match status" value="1"/>
</dbReference>
<name>A0AA35VR78_GEOBA</name>
<feature type="binding site" evidence="10">
    <location>
        <position position="208"/>
    </location>
    <ligand>
        <name>Zn(2+)</name>
        <dbReference type="ChEBI" id="CHEBI:29105"/>
        <label>2</label>
    </ligand>
</feature>
<evidence type="ECO:0000256" key="1">
    <source>
        <dbReference type="ARBA" id="ARBA00004496"/>
    </source>
</evidence>
<dbReference type="Pfam" id="PF01546">
    <property type="entry name" value="Peptidase_M20"/>
    <property type="match status" value="1"/>
</dbReference>
<dbReference type="FunFam" id="1.10.150.900:FF:000001">
    <property type="entry name" value="Aminoacylase-1, putative"/>
    <property type="match status" value="1"/>
</dbReference>
<evidence type="ECO:0000256" key="8">
    <source>
        <dbReference type="ARBA" id="ARBA00029656"/>
    </source>
</evidence>
<keyword evidence="6" id="KW-0378">Hydrolase</keyword>
<evidence type="ECO:0000256" key="3">
    <source>
        <dbReference type="ARBA" id="ARBA00011913"/>
    </source>
</evidence>
<feature type="binding site" evidence="10">
    <location>
        <position position="173"/>
    </location>
    <ligand>
        <name>Zn(2+)</name>
        <dbReference type="ChEBI" id="CHEBI:29105"/>
        <label>2</label>
    </ligand>
</feature>
<dbReference type="GO" id="GO:0006520">
    <property type="term" value="P:amino acid metabolic process"/>
    <property type="evidence" value="ECO:0007669"/>
    <property type="project" value="InterPro"/>
</dbReference>
<dbReference type="InterPro" id="IPR010159">
    <property type="entry name" value="N-acyl_aa_amidohydrolase"/>
</dbReference>
<dbReference type="SUPFAM" id="SSF55031">
    <property type="entry name" value="Bacterial exopeptidase dimerisation domain"/>
    <property type="match status" value="1"/>
</dbReference>
<evidence type="ECO:0000313" key="12">
    <source>
        <dbReference type="EMBL" id="CAI7988734.1"/>
    </source>
</evidence>
<keyword evidence="5 10" id="KW-0479">Metal-binding</keyword>
<dbReference type="Pfam" id="PF07687">
    <property type="entry name" value="M20_dimer"/>
    <property type="match status" value="1"/>
</dbReference>
<dbReference type="PROSITE" id="PS00759">
    <property type="entry name" value="ARGE_DAPE_CPG2_2"/>
    <property type="match status" value="1"/>
</dbReference>
<dbReference type="Gene3D" id="3.30.70.360">
    <property type="match status" value="1"/>
</dbReference>
<evidence type="ECO:0000256" key="9">
    <source>
        <dbReference type="PIRSR" id="PIRSR036696-1"/>
    </source>
</evidence>
<feature type="binding site" evidence="10">
    <location>
        <position position="140"/>
    </location>
    <ligand>
        <name>Zn(2+)</name>
        <dbReference type="ChEBI" id="CHEBI:29105"/>
        <label>1</label>
    </ligand>
</feature>
<evidence type="ECO:0000256" key="6">
    <source>
        <dbReference type="ARBA" id="ARBA00022801"/>
    </source>
</evidence>
<dbReference type="PIRSF" id="PIRSF036696">
    <property type="entry name" value="ACY-1"/>
    <property type="match status" value="1"/>
</dbReference>
<feature type="binding site" evidence="10">
    <location>
        <position position="173"/>
    </location>
    <ligand>
        <name>Zn(2+)</name>
        <dbReference type="ChEBI" id="CHEBI:29105"/>
        <label>1</label>
    </ligand>
</feature>
<feature type="binding site" evidence="10">
    <location>
        <position position="453"/>
    </location>
    <ligand>
        <name>Zn(2+)</name>
        <dbReference type="ChEBI" id="CHEBI:29105"/>
        <label>2</label>
    </ligand>
</feature>
<keyword evidence="4" id="KW-0963">Cytoplasm</keyword>
<feature type="active site" description="Proton acceptor" evidence="9">
    <location>
        <position position="207"/>
    </location>
</feature>
<comment type="cofactor">
    <cofactor evidence="10">
        <name>Zn(2+)</name>
        <dbReference type="ChEBI" id="CHEBI:29105"/>
    </cofactor>
    <text evidence="10">Binds 2 Zn(2+) ions per subunit.</text>
</comment>
<reference evidence="12" key="1">
    <citation type="submission" date="2023-03" db="EMBL/GenBank/DDBJ databases">
        <authorList>
            <person name="Steffen K."/>
            <person name="Cardenas P."/>
        </authorList>
    </citation>
    <scope>NUCLEOTIDE SEQUENCE</scope>
</reference>
<evidence type="ECO:0000259" key="11">
    <source>
        <dbReference type="Pfam" id="PF07687"/>
    </source>
</evidence>
<protein>
    <recommendedName>
        <fullName evidence="3">N-acyl-aliphatic-L-amino acid amidohydrolase</fullName>
        <ecNumber evidence="3">3.5.1.14</ecNumber>
    </recommendedName>
    <alternativeName>
        <fullName evidence="8">N-acyl-L-amino-acid amidohydrolase</fullName>
    </alternativeName>
</protein>
<dbReference type="GO" id="GO:0004046">
    <property type="term" value="F:aminoacylase activity"/>
    <property type="evidence" value="ECO:0007669"/>
    <property type="project" value="UniProtKB-EC"/>
</dbReference>
<evidence type="ECO:0000256" key="4">
    <source>
        <dbReference type="ARBA" id="ARBA00022490"/>
    </source>
</evidence>
<comment type="caution">
    <text evidence="12">The sequence shown here is derived from an EMBL/GenBank/DDBJ whole genome shotgun (WGS) entry which is preliminary data.</text>
</comment>
<dbReference type="InterPro" id="IPR002933">
    <property type="entry name" value="Peptidase_M20"/>
</dbReference>
<dbReference type="AlphaFoldDB" id="A0AA35VR78"/>
<evidence type="ECO:0000256" key="2">
    <source>
        <dbReference type="ARBA" id="ARBA00006247"/>
    </source>
</evidence>
<dbReference type="InterPro" id="IPR001261">
    <property type="entry name" value="ArgE/DapE_CS"/>
</dbReference>
<proteinExistence type="inferred from homology"/>
<dbReference type="Proteomes" id="UP001174909">
    <property type="component" value="Unassembled WGS sequence"/>
</dbReference>
<keyword evidence="7 10" id="KW-0862">Zinc</keyword>
<dbReference type="InterPro" id="IPR036264">
    <property type="entry name" value="Bact_exopeptidase_dim_dom"/>
</dbReference>
<accession>A0AA35VR78</accession>
<sequence>MASAQSPPAKKSRSKAVLNGDSCTEAVNGKTCVQVATNADTPAEDPAVTLFREYIRIPSISRGDNYLQHYAEAVKFIQTVADDIGLPHELIEVIRSYIFTVLAIYNNVEHCSQVTPANKIVLITVEGTHPELKSVLLNSHYDVVPVFPDCWKYDAFAAHKDENGDIYGRGTQDMKCCIIWHLEALRRLKKSGVKFSRTLYITAVPDEEMGGMLGMALFIKTERFKKMNVAFALDEGLANPTEAMSVYYGERSAHWIEVTCPGNPGHGSRFIENTAVEKVEKLLRQALALPTGAKDQVRMSNATVHSVCGVCVTIYRLEGAPCLKLGDVTTINVTEIHGGITHNVVPNKFVVVLDMRFSPHEDHQEILRMVQGWLDEAGEGCTLKFIQESPKYPMTSTDDSDPWWRAFSTTCDKHSLKLEKEIFPAGTDSRYLRTLGIPCLGFSPLNHTPILLHDHNERLNERVFLRGIDIFVDLLPALCNVETTV</sequence>
<dbReference type="PANTHER" id="PTHR45892">
    <property type="entry name" value="AMINOACYLASE-1"/>
    <property type="match status" value="1"/>
</dbReference>
<dbReference type="SUPFAM" id="SSF53187">
    <property type="entry name" value="Zn-dependent exopeptidases"/>
    <property type="match status" value="1"/>
</dbReference>
<comment type="similarity">
    <text evidence="2">Belongs to the peptidase M20A family.</text>
</comment>
<organism evidence="12 13">
    <name type="scientific">Geodia barretti</name>
    <name type="common">Barrett's horny sponge</name>
    <dbReference type="NCBI Taxonomy" id="519541"/>
    <lineage>
        <taxon>Eukaryota</taxon>
        <taxon>Metazoa</taxon>
        <taxon>Porifera</taxon>
        <taxon>Demospongiae</taxon>
        <taxon>Heteroscleromorpha</taxon>
        <taxon>Tetractinellida</taxon>
        <taxon>Astrophorina</taxon>
        <taxon>Geodiidae</taxon>
        <taxon>Geodia</taxon>
    </lineage>
</organism>
<dbReference type="EMBL" id="CASHTH010000007">
    <property type="protein sequence ID" value="CAI7988734.1"/>
    <property type="molecule type" value="Genomic_DNA"/>
</dbReference>
<evidence type="ECO:0000313" key="13">
    <source>
        <dbReference type="Proteomes" id="UP001174909"/>
    </source>
</evidence>
<dbReference type="PANTHER" id="PTHR45892:SF1">
    <property type="entry name" value="AMINOACYLASE-1"/>
    <property type="match status" value="1"/>
</dbReference>
<evidence type="ECO:0000256" key="7">
    <source>
        <dbReference type="ARBA" id="ARBA00022833"/>
    </source>
</evidence>
<dbReference type="GO" id="GO:0005737">
    <property type="term" value="C:cytoplasm"/>
    <property type="evidence" value="ECO:0007669"/>
    <property type="project" value="UniProtKB-SubCell"/>
</dbReference>
<dbReference type="EC" id="3.5.1.14" evidence="3"/>
<evidence type="ECO:0000256" key="10">
    <source>
        <dbReference type="PIRSR" id="PIRSR036696-2"/>
    </source>
</evidence>
<dbReference type="NCBIfam" id="TIGR01880">
    <property type="entry name" value="Ac-peptdase-euk"/>
    <property type="match status" value="1"/>
</dbReference>
<dbReference type="Gene3D" id="3.40.630.10">
    <property type="entry name" value="Zn peptidases"/>
    <property type="match status" value="1"/>
</dbReference>
<dbReference type="Gene3D" id="1.10.150.900">
    <property type="match status" value="1"/>
</dbReference>
<comment type="subcellular location">
    <subcellularLocation>
        <location evidence="1">Cytoplasm</location>
    </subcellularLocation>
</comment>
<dbReference type="InterPro" id="IPR011650">
    <property type="entry name" value="Peptidase_M20_dimer"/>
</dbReference>
<dbReference type="GO" id="GO:0046872">
    <property type="term" value="F:metal ion binding"/>
    <property type="evidence" value="ECO:0007669"/>
    <property type="project" value="UniProtKB-KW"/>
</dbReference>
<keyword evidence="13" id="KW-1185">Reference proteome</keyword>
<evidence type="ECO:0000256" key="5">
    <source>
        <dbReference type="ARBA" id="ARBA00022723"/>
    </source>
</evidence>
<feature type="binding site" evidence="10">
    <location>
        <position position="235"/>
    </location>
    <ligand>
        <name>Zn(2+)</name>
        <dbReference type="ChEBI" id="CHEBI:29105"/>
        <label>1</label>
    </ligand>
</feature>
<feature type="active site" evidence="9">
    <location>
        <position position="142"/>
    </location>
</feature>
<dbReference type="InterPro" id="IPR052083">
    <property type="entry name" value="Aminoacylase-1_M20A"/>
</dbReference>